<dbReference type="InterPro" id="IPR036736">
    <property type="entry name" value="ACP-like_sf"/>
</dbReference>
<dbReference type="Pfam" id="PF07993">
    <property type="entry name" value="NAD_binding_4"/>
    <property type="match status" value="1"/>
</dbReference>
<dbReference type="PANTHER" id="PTHR43439">
    <property type="entry name" value="PHENYLACETATE-COENZYME A LIGASE"/>
    <property type="match status" value="1"/>
</dbReference>
<dbReference type="InterPro" id="IPR000873">
    <property type="entry name" value="AMP-dep_synth/lig_dom"/>
</dbReference>
<dbReference type="InterPro" id="IPR051414">
    <property type="entry name" value="Adenylate-forming_Reductase"/>
</dbReference>
<dbReference type="Pfam" id="PF00501">
    <property type="entry name" value="AMP-binding"/>
    <property type="match status" value="1"/>
</dbReference>
<dbReference type="SUPFAM" id="SSF56801">
    <property type="entry name" value="Acetyl-CoA synthetase-like"/>
    <property type="match status" value="1"/>
</dbReference>
<keyword evidence="1" id="KW-0596">Phosphopantetheine</keyword>
<dbReference type="PROSITE" id="PS00012">
    <property type="entry name" value="PHOSPHOPANTETHEINE"/>
    <property type="match status" value="1"/>
</dbReference>
<sequence>MAFVRPLLNLGYLPDDPQGVNGLPELIEFNAKHNPDHIFCLQSRAGEESLPCSITFAQLQLAVERCCSWLVASNVTDGRRDGEAYPNPVGVLLGSDITIFIYIAALLRIGTPVLSLSARLTSKAIAHLLQATSANTVIQDQHVARLSKEVGQQSDHIRLVNALNFEDFLKPNHLGHCGLPVPPSYIHRVRHELGAIIMHSSGTTGLPKPIYHAPSYLLVYAACHRMPEREKPYSYNVSTLPLYHGFGLLAPSLALSIGLPCVLPSASIIPTARYALATLKSTNAGSMMSVPSILEDMLKMPELDALATLKTLDFIAIGGAPMKETVGAELVGNGVNLLNHWGATEIGAIALIQPIPDDYDWHYLIPRQDIGLEFQLVDASTRSYKLVGHPHGWSEPFYVQDALEMHPTSRTTQVRILGRTDDLVVLATGEKVRPTMLEQTVAEHPFVKDALAFGEGRPHLGLLVEVSRYFVDESDRGAFIESLEPYVERGNSFTDAHGKILMNMLILTFTSEKPLIRTDKGSLARKANYVTFDEEIRRCYDEFELATAFPFPKNDPSALREALRALVMESYREGTDYFVTSSGDRVDFFEVGMNSLQATRLRVSIQNSLRKTLDLPSLNLVLDFCFQNSTLEKLTSAVSVFMADEHSPTPDSKLSADGKEMLRTANMLAAFQRYAAELRGYRKQFVDATLVPYVNGINHSRNGSQGKVVVLTGSTGSLGSLLLAQLVADPTVIKVFCLNRPREGGRDAMKHQRQVMESRGVWVNEAYWEKVVFFEARMGEAGLGLDQSQYQELFSLTHIIHNAWPVDFNRSLSSFDTHLQAVCNLIQLCLRAATTGLQSTCPKRLLFASSIAVAGRYPIVHPEGPGDVPEAELEPQCTDDFGYPEAKWVCEKILLEANGLFGTSTSKNVDEDARGPLLLTSSLRIGQMTGPEGSGAWNETEHFPIIVRTSQMIKALPRVEGSLSWMPVNRTASVVIELLFSIGFRPIYHLENPSRQSWASVLDGLAAIFGSKDAPLPIIPFKDWLDRARALGEDPSYNHALKVMHFLEQDFIRMASGTVILRTAESKLDSPTLLRSTSLDKRHLEEYVAYWRKQKFLA</sequence>
<dbReference type="InterPro" id="IPR013120">
    <property type="entry name" value="FAR_NAD-bd"/>
</dbReference>
<evidence type="ECO:0000313" key="6">
    <source>
        <dbReference type="Proteomes" id="UP000053593"/>
    </source>
</evidence>
<dbReference type="InterPro" id="IPR020845">
    <property type="entry name" value="AMP-binding_CS"/>
</dbReference>
<keyword evidence="6" id="KW-1185">Reference proteome</keyword>
<dbReference type="InterPro" id="IPR006162">
    <property type="entry name" value="Ppantetheine_attach_site"/>
</dbReference>
<dbReference type="SUPFAM" id="SSF51735">
    <property type="entry name" value="NAD(P)-binding Rossmann-fold domains"/>
    <property type="match status" value="1"/>
</dbReference>
<organism evidence="5 6">
    <name type="scientific">Collybiopsis luxurians FD-317 M1</name>
    <dbReference type="NCBI Taxonomy" id="944289"/>
    <lineage>
        <taxon>Eukaryota</taxon>
        <taxon>Fungi</taxon>
        <taxon>Dikarya</taxon>
        <taxon>Basidiomycota</taxon>
        <taxon>Agaricomycotina</taxon>
        <taxon>Agaricomycetes</taxon>
        <taxon>Agaricomycetidae</taxon>
        <taxon>Agaricales</taxon>
        <taxon>Marasmiineae</taxon>
        <taxon>Omphalotaceae</taxon>
        <taxon>Collybiopsis</taxon>
        <taxon>Collybiopsis luxurians</taxon>
    </lineage>
</organism>
<dbReference type="Proteomes" id="UP000053593">
    <property type="component" value="Unassembled WGS sequence"/>
</dbReference>
<evidence type="ECO:0000256" key="2">
    <source>
        <dbReference type="ARBA" id="ARBA00022553"/>
    </source>
</evidence>
<dbReference type="Gene3D" id="3.40.50.12780">
    <property type="entry name" value="N-terminal domain of ligase-like"/>
    <property type="match status" value="1"/>
</dbReference>
<feature type="domain" description="Thioester reductase (TE)" evidence="4">
    <location>
        <begin position="711"/>
        <end position="898"/>
    </location>
</feature>
<dbReference type="OrthoDB" id="429813at2759"/>
<name>A0A0D0CK56_9AGAR</name>
<dbReference type="Pfam" id="PF23562">
    <property type="entry name" value="AMP-binding_C_3"/>
    <property type="match status" value="1"/>
</dbReference>
<dbReference type="Gene3D" id="3.40.50.720">
    <property type="entry name" value="NAD(P)-binding Rossmann-like Domain"/>
    <property type="match status" value="1"/>
</dbReference>
<gene>
    <name evidence="5" type="ORF">GYMLUDRAFT_197778</name>
</gene>
<dbReference type="InterPro" id="IPR036291">
    <property type="entry name" value="NAD(P)-bd_dom_sf"/>
</dbReference>
<dbReference type="InterPro" id="IPR042099">
    <property type="entry name" value="ANL_N_sf"/>
</dbReference>
<feature type="domain" description="AMP-dependent synthetase/ligase" evidence="3">
    <location>
        <begin position="30"/>
        <end position="384"/>
    </location>
</feature>
<evidence type="ECO:0008006" key="7">
    <source>
        <dbReference type="Google" id="ProtNLM"/>
    </source>
</evidence>
<accession>A0A0D0CK56</accession>
<keyword evidence="2" id="KW-0597">Phosphoprotein</keyword>
<proteinExistence type="predicted"/>
<dbReference type="AlphaFoldDB" id="A0A0D0CK56"/>
<reference evidence="5 6" key="1">
    <citation type="submission" date="2014-04" db="EMBL/GenBank/DDBJ databases">
        <title>Evolutionary Origins and Diversification of the Mycorrhizal Mutualists.</title>
        <authorList>
            <consortium name="DOE Joint Genome Institute"/>
            <consortium name="Mycorrhizal Genomics Consortium"/>
            <person name="Kohler A."/>
            <person name="Kuo A."/>
            <person name="Nagy L.G."/>
            <person name="Floudas D."/>
            <person name="Copeland A."/>
            <person name="Barry K.W."/>
            <person name="Cichocki N."/>
            <person name="Veneault-Fourrey C."/>
            <person name="LaButti K."/>
            <person name="Lindquist E.A."/>
            <person name="Lipzen A."/>
            <person name="Lundell T."/>
            <person name="Morin E."/>
            <person name="Murat C."/>
            <person name="Riley R."/>
            <person name="Ohm R."/>
            <person name="Sun H."/>
            <person name="Tunlid A."/>
            <person name="Henrissat B."/>
            <person name="Grigoriev I.V."/>
            <person name="Hibbett D.S."/>
            <person name="Martin F."/>
        </authorList>
    </citation>
    <scope>NUCLEOTIDE SEQUENCE [LARGE SCALE GENOMIC DNA]</scope>
    <source>
        <strain evidence="5 6">FD-317 M1</strain>
    </source>
</reference>
<evidence type="ECO:0000313" key="5">
    <source>
        <dbReference type="EMBL" id="KIK63254.1"/>
    </source>
</evidence>
<dbReference type="HOGENOM" id="CLU_002220_2_1_1"/>
<dbReference type="PANTHER" id="PTHR43439:SF2">
    <property type="entry name" value="ENZYME, PUTATIVE (JCVI)-RELATED"/>
    <property type="match status" value="1"/>
</dbReference>
<evidence type="ECO:0000259" key="4">
    <source>
        <dbReference type="Pfam" id="PF07993"/>
    </source>
</evidence>
<protein>
    <recommendedName>
        <fullName evidence="7">L-aminoadipate-semialdehyde dehydrogenase</fullName>
    </recommendedName>
</protein>
<dbReference type="PROSITE" id="PS00455">
    <property type="entry name" value="AMP_BINDING"/>
    <property type="match status" value="1"/>
</dbReference>
<dbReference type="Gene3D" id="1.10.1200.10">
    <property type="entry name" value="ACP-like"/>
    <property type="match status" value="1"/>
</dbReference>
<dbReference type="EMBL" id="KN834765">
    <property type="protein sequence ID" value="KIK63254.1"/>
    <property type="molecule type" value="Genomic_DNA"/>
</dbReference>
<evidence type="ECO:0000256" key="1">
    <source>
        <dbReference type="ARBA" id="ARBA00022450"/>
    </source>
</evidence>
<evidence type="ECO:0000259" key="3">
    <source>
        <dbReference type="Pfam" id="PF00501"/>
    </source>
</evidence>